<dbReference type="Pfam" id="PF00561">
    <property type="entry name" value="Abhydrolase_1"/>
    <property type="match status" value="1"/>
</dbReference>
<dbReference type="PANTHER" id="PTHR43329">
    <property type="entry name" value="EPOXIDE HYDROLASE"/>
    <property type="match status" value="1"/>
</dbReference>
<evidence type="ECO:0000259" key="1">
    <source>
        <dbReference type="Pfam" id="PF00561"/>
    </source>
</evidence>
<dbReference type="InterPro" id="IPR000073">
    <property type="entry name" value="AB_hydrolase_1"/>
</dbReference>
<gene>
    <name evidence="2" type="ORF">OHU69_02360</name>
</gene>
<feature type="domain" description="AB hydrolase-1" evidence="1">
    <location>
        <begin position="52"/>
        <end position="156"/>
    </location>
</feature>
<proteinExistence type="predicted"/>
<evidence type="ECO:0000313" key="2">
    <source>
        <dbReference type="EMBL" id="WTS10044.1"/>
    </source>
</evidence>
<dbReference type="InterPro" id="IPR029058">
    <property type="entry name" value="AB_hydrolase_fold"/>
</dbReference>
<dbReference type="EMBL" id="CP108195">
    <property type="protein sequence ID" value="WTS10044.1"/>
    <property type="molecule type" value="Genomic_DNA"/>
</dbReference>
<protein>
    <submittedName>
        <fullName evidence="2">Alpha/beta hydrolase</fullName>
    </submittedName>
</protein>
<organism evidence="2">
    <name type="scientific">Streptomyces sp. NBC_00119</name>
    <dbReference type="NCBI Taxonomy" id="2975659"/>
    <lineage>
        <taxon>Bacteria</taxon>
        <taxon>Bacillati</taxon>
        <taxon>Actinomycetota</taxon>
        <taxon>Actinomycetes</taxon>
        <taxon>Kitasatosporales</taxon>
        <taxon>Streptomycetaceae</taxon>
        <taxon>Streptomyces</taxon>
    </lineage>
</organism>
<name>A0AAU1TWN0_9ACTN</name>
<dbReference type="Gene3D" id="3.40.50.1820">
    <property type="entry name" value="alpha/beta hydrolase"/>
    <property type="match status" value="1"/>
</dbReference>
<dbReference type="SUPFAM" id="SSF53474">
    <property type="entry name" value="alpha/beta-Hydrolases"/>
    <property type="match status" value="1"/>
</dbReference>
<accession>A0AAU1TWN0</accession>
<keyword evidence="2" id="KW-0378">Hydrolase</keyword>
<dbReference type="AlphaFoldDB" id="A0AAU1TWN0"/>
<sequence length="308" mass="33548">MPATTPIRPLTGFGTVNGVPWLPDGFTDVFDSTLVRVGEVELHTVQGDAGRPLLLVGGWSQNWYVWRFVMPRLAEHFRVVAVDPRGVGRSDKPHGGYDTGTVAAELAALMRELGLDRFAVAGHDIGMWLGYALAADHADAVERLALLDATIPGLAPDIPFFGSEAQNDLLWHSAFNRKRSINELLVSGREHIYYGDQFRLKAARPLPDSAVDFYVETIARDPEALCASFDYYRATDDNIAQNNRRKQHPLTMPVLGVAGACGQGERLGALLGPVTERLNSVVIPDCGTTSPRRAPGALLDHLLAFLGL</sequence>
<reference evidence="2" key="1">
    <citation type="submission" date="2022-10" db="EMBL/GenBank/DDBJ databases">
        <title>The complete genomes of actinobacterial strains from the NBC collection.</title>
        <authorList>
            <person name="Joergensen T.S."/>
            <person name="Alvarez Arevalo M."/>
            <person name="Sterndorff E.B."/>
            <person name="Faurdal D."/>
            <person name="Vuksanovic O."/>
            <person name="Mourched A.-S."/>
            <person name="Charusanti P."/>
            <person name="Shaw S."/>
            <person name="Blin K."/>
            <person name="Weber T."/>
        </authorList>
    </citation>
    <scope>NUCLEOTIDE SEQUENCE</scope>
    <source>
        <strain evidence="2">NBC_00119</strain>
    </source>
</reference>
<dbReference type="GO" id="GO:0016787">
    <property type="term" value="F:hydrolase activity"/>
    <property type="evidence" value="ECO:0007669"/>
    <property type="project" value="UniProtKB-KW"/>
</dbReference>